<evidence type="ECO:0000313" key="3">
    <source>
        <dbReference type="Proteomes" id="UP000315496"/>
    </source>
</evidence>
<evidence type="ECO:0000256" key="1">
    <source>
        <dbReference type="SAM" id="Coils"/>
    </source>
</evidence>
<name>A0A4Z1SPN8_GIAMU</name>
<feature type="coiled-coil region" evidence="1">
    <location>
        <begin position="357"/>
        <end position="396"/>
    </location>
</feature>
<feature type="coiled-coil region" evidence="1">
    <location>
        <begin position="270"/>
        <end position="297"/>
    </location>
</feature>
<keyword evidence="1" id="KW-0175">Coiled coil</keyword>
<comment type="caution">
    <text evidence="2">The sequence shown here is derived from an EMBL/GenBank/DDBJ whole genome shotgun (WGS) entry which is preliminary data.</text>
</comment>
<evidence type="ECO:0000313" key="2">
    <source>
        <dbReference type="EMBL" id="TNJ26835.1"/>
    </source>
</evidence>
<protein>
    <submittedName>
        <fullName evidence="2">Coiled-coil protein</fullName>
    </submittedName>
</protein>
<proteinExistence type="predicted"/>
<feature type="coiled-coil region" evidence="1">
    <location>
        <begin position="77"/>
        <end position="226"/>
    </location>
</feature>
<dbReference type="Proteomes" id="UP000315496">
    <property type="component" value="Chromosome 4"/>
</dbReference>
<dbReference type="VEuPathDB" id="GiardiaDB:GMRT_10586"/>
<dbReference type="AlphaFoldDB" id="A0A4Z1SPN8"/>
<sequence>MQGPVVLPTPQDAAALYRSNIDNLKREYDQRLGELFNRVCFLSLDSGEPHLEQGGISEGSRLTLTGEMVRIFQASLYSEKETKIRDLLEELARTRSLVEVSDQKLVDTAGNCARLDATCSKLKQEVQGAEQRIRQLEKKLTEAEHATDSLAELKSRYAALEHKSRLKYEEYKSQLAMLKNAHQKLESENQLLKHDQGGMHQCRNELNDLKLKYNTIVAEHNKLQADHRMALFELKSKDKALAAVRASSAAQSSKEKTQADGLAATVDKELKDQRRVLTLLSEQLQRQNDEISLLRLEGPVSTNTVRPSIGAPGGSGQIPLSQHYETVKLECDLMRQQVTLESRVILMNAQEEFQQRLLAARQEFLDKETEIRNAMREEAAQRVTKINDELVRVRDENMSLKASIGMKDIELERLATALTNAGAEADHFRRINAELSQNLEAYQGTIAHYEKDSTRRIPLGAFVRVCAEALSDLKGKVKGLQELVLSSIRSPAFQSGLQLSRGLLNTTGVDLLYGGTQQSTELGDPFLVLLQNTASEIGRFIAEAMARQREAVRAEERALFEREKQCLADQFAVQLASVERENSQLRLIITTLRDRMKIEVVKMVGTELTQLRDQCNAQLENIHFEANALLSLLDRWSRDRPRNLAEARALKEVSFAPPSARIDSATRDEVNRVLSLVETRQRAEVPGSSVIMTPGALQFTPGIKK</sequence>
<dbReference type="OrthoDB" id="10250981at2759"/>
<organism evidence="2 3">
    <name type="scientific">Giardia muris</name>
    <dbReference type="NCBI Taxonomy" id="5742"/>
    <lineage>
        <taxon>Eukaryota</taxon>
        <taxon>Metamonada</taxon>
        <taxon>Diplomonadida</taxon>
        <taxon>Hexamitidae</taxon>
        <taxon>Giardiinae</taxon>
        <taxon>Giardia</taxon>
    </lineage>
</organism>
<gene>
    <name evidence="2" type="ORF">GMRT_10586</name>
</gene>
<keyword evidence="3" id="KW-1185">Reference proteome</keyword>
<dbReference type="EMBL" id="VDLU01000004">
    <property type="protein sequence ID" value="TNJ26835.1"/>
    <property type="molecule type" value="Genomic_DNA"/>
</dbReference>
<accession>A0A4Z1SPN8</accession>
<reference evidence="2 3" key="1">
    <citation type="submission" date="2019-05" db="EMBL/GenBank/DDBJ databases">
        <title>The compact genome of Giardia muris reveals important steps in the evolution of intestinal protozoan parasites.</title>
        <authorList>
            <person name="Xu F."/>
            <person name="Jimenez-Gonzalez A."/>
            <person name="Einarsson E."/>
            <person name="Astvaldsson A."/>
            <person name="Peirasmaki D."/>
            <person name="Eckmann L."/>
            <person name="Andersson J.O."/>
            <person name="Svard S.G."/>
            <person name="Jerlstrom-Hultqvist J."/>
        </authorList>
    </citation>
    <scope>NUCLEOTIDE SEQUENCE [LARGE SCALE GENOMIC DNA]</scope>
    <source>
        <strain evidence="2 3">Roberts-Thomson</strain>
    </source>
</reference>